<dbReference type="Pfam" id="PF13470">
    <property type="entry name" value="PIN_3"/>
    <property type="match status" value="1"/>
</dbReference>
<reference evidence="3" key="1">
    <citation type="submission" date="2016-02" db="EMBL/GenBank/DDBJ databases">
        <authorList>
            <person name="Sanders J.G."/>
            <person name="Lin J.Y."/>
            <person name="Wertz J.T."/>
            <person name="Russell J.A."/>
            <person name="Moreau C.S."/>
            <person name="Powell S."/>
        </authorList>
    </citation>
    <scope>NUCLEOTIDE SEQUENCE [LARGE SCALE GENOMIC DNA]</scope>
    <source>
        <strain evidence="3">CAG34</strain>
    </source>
</reference>
<feature type="domain" description="PIN" evidence="1">
    <location>
        <begin position="8"/>
        <end position="103"/>
    </location>
</feature>
<evidence type="ECO:0000259" key="1">
    <source>
        <dbReference type="Pfam" id="PF13470"/>
    </source>
</evidence>
<organism evidence="2 3">
    <name type="scientific">Cephaloticoccus primus</name>
    <dbReference type="NCBI Taxonomy" id="1548207"/>
    <lineage>
        <taxon>Bacteria</taxon>
        <taxon>Pseudomonadati</taxon>
        <taxon>Verrucomicrobiota</taxon>
        <taxon>Opitutia</taxon>
        <taxon>Opitutales</taxon>
        <taxon>Opitutaceae</taxon>
        <taxon>Cephaloticoccus</taxon>
    </lineage>
</organism>
<protein>
    <recommendedName>
        <fullName evidence="1">PIN domain-containing protein</fullName>
    </recommendedName>
</protein>
<proteinExistence type="predicted"/>
<sequence>MDACVLANHAVANLLLTLAEAGVIFPLWSEQILGETYRTHTLRLSWEPHFAHGFRAALLHNFPDSSVSGYEQWIGRCTNHEKDRHVLACAIEGRASVIVTYNLRDFGEAHLGPWRIRALHPQDFLLELYGLFPEQLGKALNKIARNNSHKLGREITVEEELAVLSAFVPKFAETLLTALKNEEPRS</sequence>
<evidence type="ECO:0000313" key="2">
    <source>
        <dbReference type="EMBL" id="KXU36273.1"/>
    </source>
</evidence>
<comment type="caution">
    <text evidence="2">The sequence shown here is derived from an EMBL/GenBank/DDBJ whole genome shotgun (WGS) entry which is preliminary data.</text>
</comment>
<gene>
    <name evidence="2" type="ORF">AXK11_04610</name>
</gene>
<dbReference type="Proteomes" id="UP000070058">
    <property type="component" value="Unassembled WGS sequence"/>
</dbReference>
<dbReference type="AlphaFoldDB" id="A0A139SP06"/>
<evidence type="ECO:0000313" key="3">
    <source>
        <dbReference type="Proteomes" id="UP000070058"/>
    </source>
</evidence>
<keyword evidence="3" id="KW-1185">Reference proteome</keyword>
<name>A0A139SP06_9BACT</name>
<accession>A0A139SP06</accession>
<dbReference type="EMBL" id="LSZQ01000035">
    <property type="protein sequence ID" value="KXU36273.1"/>
    <property type="molecule type" value="Genomic_DNA"/>
</dbReference>
<dbReference type="InterPro" id="IPR002716">
    <property type="entry name" value="PIN_dom"/>
</dbReference>